<dbReference type="Gene3D" id="3.10.580.10">
    <property type="entry name" value="CBS-domain"/>
    <property type="match status" value="1"/>
</dbReference>
<dbReference type="GO" id="GO:0015095">
    <property type="term" value="F:magnesium ion transmembrane transporter activity"/>
    <property type="evidence" value="ECO:0007669"/>
    <property type="project" value="InterPro"/>
</dbReference>
<dbReference type="AlphaFoldDB" id="A0A848D4F2"/>
<dbReference type="SUPFAM" id="SSF158791">
    <property type="entry name" value="MgtE N-terminal domain-like"/>
    <property type="match status" value="1"/>
</dbReference>
<gene>
    <name evidence="3" type="ORF">HF838_23035</name>
</gene>
<accession>A0A848D4F2</accession>
<dbReference type="CDD" id="cd04606">
    <property type="entry name" value="CBS_pair_Mg_transporter"/>
    <property type="match status" value="1"/>
</dbReference>
<proteinExistence type="predicted"/>
<evidence type="ECO:0000259" key="2">
    <source>
        <dbReference type="PROSITE" id="PS51371"/>
    </source>
</evidence>
<dbReference type="InterPro" id="IPR006669">
    <property type="entry name" value="MgtE_transporter"/>
</dbReference>
<dbReference type="EMBL" id="JABAGO010000065">
    <property type="protein sequence ID" value="NMF01083.1"/>
    <property type="molecule type" value="Genomic_DNA"/>
</dbReference>
<evidence type="ECO:0000313" key="4">
    <source>
        <dbReference type="Proteomes" id="UP000561326"/>
    </source>
</evidence>
<dbReference type="SMART" id="SM00924">
    <property type="entry name" value="MgtE_N"/>
    <property type="match status" value="1"/>
</dbReference>
<dbReference type="Gene3D" id="1.25.60.10">
    <property type="entry name" value="MgtE N-terminal domain-like"/>
    <property type="match status" value="1"/>
</dbReference>
<dbReference type="PANTHER" id="PTHR43773">
    <property type="entry name" value="MAGNESIUM TRANSPORTER MGTE"/>
    <property type="match status" value="1"/>
</dbReference>
<dbReference type="Pfam" id="PF03448">
    <property type="entry name" value="MgtE_N"/>
    <property type="match status" value="1"/>
</dbReference>
<dbReference type="RefSeq" id="WP_168976539.1">
    <property type="nucleotide sequence ID" value="NZ_JABAGO010000065.1"/>
</dbReference>
<dbReference type="InterPro" id="IPR046342">
    <property type="entry name" value="CBS_dom_sf"/>
</dbReference>
<feature type="domain" description="CBS" evidence="2">
    <location>
        <begin position="143"/>
        <end position="205"/>
    </location>
</feature>
<evidence type="ECO:0000313" key="3">
    <source>
        <dbReference type="EMBL" id="NMF01083.1"/>
    </source>
</evidence>
<dbReference type="SMART" id="SM00116">
    <property type="entry name" value="CBS"/>
    <property type="match status" value="2"/>
</dbReference>
<dbReference type="Pfam" id="PF00571">
    <property type="entry name" value="CBS"/>
    <property type="match status" value="2"/>
</dbReference>
<dbReference type="InterPro" id="IPR000644">
    <property type="entry name" value="CBS_dom"/>
</dbReference>
<dbReference type="Proteomes" id="UP000561326">
    <property type="component" value="Unassembled WGS sequence"/>
</dbReference>
<sequence length="257" mass="29972">MIRLNQYKFKEEYTYYMLQALKIGDKESFRKDFLDLHPMDQTTFFMELDDDRRFKIYSFLIPNEFGEIFSELDPLMQKKCILELDRQYAIEMLNELPPDDATDFFGLLSHKEADFYLERMEKDEADDIKQLLTYKKGSVGSLMTTDVVTVAEADSVADVLERLQHSEFDAETIYYLYVTDAKERLLGVISLRELIISAPECRMEEIMNSRIISVSANTNQTEVLQIIRKYGLLAVPVVTKEYALLGIVTFDDVLSYM</sequence>
<dbReference type="PROSITE" id="PS51371">
    <property type="entry name" value="CBS"/>
    <property type="match status" value="2"/>
</dbReference>
<dbReference type="InterPro" id="IPR006668">
    <property type="entry name" value="Mg_transptr_MgtE_intracell_dom"/>
</dbReference>
<keyword evidence="1" id="KW-0129">CBS domain</keyword>
<evidence type="ECO:0000256" key="1">
    <source>
        <dbReference type="PROSITE-ProRule" id="PRU00703"/>
    </source>
</evidence>
<organism evidence="3 4">
    <name type="scientific">Aneurinibacillus aneurinilyticus</name>
    <name type="common">Bacillus aneurinolyticus</name>
    <dbReference type="NCBI Taxonomy" id="1391"/>
    <lineage>
        <taxon>Bacteria</taxon>
        <taxon>Bacillati</taxon>
        <taxon>Bacillota</taxon>
        <taxon>Bacilli</taxon>
        <taxon>Bacillales</taxon>
        <taxon>Paenibacillaceae</taxon>
        <taxon>Aneurinibacillus group</taxon>
        <taxon>Aneurinibacillus</taxon>
    </lineage>
</organism>
<dbReference type="InterPro" id="IPR038076">
    <property type="entry name" value="MgtE_N_sf"/>
</dbReference>
<protein>
    <submittedName>
        <fullName evidence="3">Magnesium transporter</fullName>
    </submittedName>
</protein>
<comment type="caution">
    <text evidence="3">The sequence shown here is derived from an EMBL/GenBank/DDBJ whole genome shotgun (WGS) entry which is preliminary data.</text>
</comment>
<dbReference type="SUPFAM" id="SSF54631">
    <property type="entry name" value="CBS-domain pair"/>
    <property type="match status" value="1"/>
</dbReference>
<name>A0A848D4F2_ANEAE</name>
<dbReference type="GO" id="GO:0016020">
    <property type="term" value="C:membrane"/>
    <property type="evidence" value="ECO:0007669"/>
    <property type="project" value="InterPro"/>
</dbReference>
<feature type="domain" description="CBS" evidence="2">
    <location>
        <begin position="207"/>
        <end position="257"/>
    </location>
</feature>
<reference evidence="3 4" key="1">
    <citation type="submission" date="2020-04" db="EMBL/GenBank/DDBJ databases">
        <authorList>
            <person name="Hitch T.C.A."/>
            <person name="Wylensek D."/>
            <person name="Clavel T."/>
        </authorList>
    </citation>
    <scope>NUCLEOTIDE SEQUENCE [LARGE SCALE GENOMIC DNA]</scope>
    <source>
        <strain evidence="3 4">WB01_D5_05</strain>
    </source>
</reference>
<dbReference type="PANTHER" id="PTHR43773:SF1">
    <property type="entry name" value="MAGNESIUM TRANSPORTER MGTE"/>
    <property type="match status" value="1"/>
</dbReference>